<feature type="compositionally biased region" description="Basic and acidic residues" evidence="1">
    <location>
        <begin position="111"/>
        <end position="129"/>
    </location>
</feature>
<dbReference type="Proteomes" id="UP001474181">
    <property type="component" value="Unassembled WGS sequence"/>
</dbReference>
<organism evidence="4 5">
    <name type="scientific">Streptomyces hyaluromycini</name>
    <dbReference type="NCBI Taxonomy" id="1377993"/>
    <lineage>
        <taxon>Bacteria</taxon>
        <taxon>Bacillati</taxon>
        <taxon>Actinomycetota</taxon>
        <taxon>Actinomycetes</taxon>
        <taxon>Kitasatosporales</taxon>
        <taxon>Streptomycetaceae</taxon>
        <taxon>Streptomyces</taxon>
    </lineage>
</organism>
<accession>A0ABV1X7D9</accession>
<proteinExistence type="predicted"/>
<keyword evidence="2" id="KW-1133">Transmembrane helix</keyword>
<dbReference type="EMBL" id="JBEPEK010000383">
    <property type="protein sequence ID" value="MER7184940.1"/>
    <property type="molecule type" value="Genomic_DNA"/>
</dbReference>
<evidence type="ECO:0000313" key="5">
    <source>
        <dbReference type="Proteomes" id="UP001474181"/>
    </source>
</evidence>
<comment type="caution">
    <text evidence="4">The sequence shown here is derived from an EMBL/GenBank/DDBJ whole genome shotgun (WGS) entry which is preliminary data.</text>
</comment>
<evidence type="ECO:0000256" key="2">
    <source>
        <dbReference type="SAM" id="Phobius"/>
    </source>
</evidence>
<keyword evidence="2" id="KW-0472">Membrane</keyword>
<feature type="domain" description="Putative T7SS secretion signal" evidence="3">
    <location>
        <begin position="18"/>
        <end position="190"/>
    </location>
</feature>
<protein>
    <submittedName>
        <fullName evidence="4">T7SS-secreted protein</fullName>
    </submittedName>
</protein>
<dbReference type="RefSeq" id="WP_350787459.1">
    <property type="nucleotide sequence ID" value="NZ_JBEPEK010000383.1"/>
</dbReference>
<feature type="region of interest" description="Disordered" evidence="1">
    <location>
        <begin position="1"/>
        <end position="22"/>
    </location>
</feature>
<evidence type="ECO:0000256" key="1">
    <source>
        <dbReference type="SAM" id="MobiDB-lite"/>
    </source>
</evidence>
<name>A0ABV1X7D9_9ACTN</name>
<evidence type="ECO:0000259" key="3">
    <source>
        <dbReference type="Pfam" id="PF21725"/>
    </source>
</evidence>
<gene>
    <name evidence="4" type="ORF">ABT404_36660</name>
</gene>
<feature type="transmembrane region" description="Helical" evidence="2">
    <location>
        <begin position="211"/>
        <end position="236"/>
    </location>
</feature>
<dbReference type="Pfam" id="PF21725">
    <property type="entry name" value="T7SS_signal"/>
    <property type="match status" value="1"/>
</dbReference>
<dbReference type="InterPro" id="IPR049082">
    <property type="entry name" value="T7SS_signal"/>
</dbReference>
<evidence type="ECO:0000313" key="4">
    <source>
        <dbReference type="EMBL" id="MER7184940.1"/>
    </source>
</evidence>
<feature type="region of interest" description="Disordered" evidence="1">
    <location>
        <begin position="105"/>
        <end position="129"/>
    </location>
</feature>
<feature type="transmembrane region" description="Helical" evidence="2">
    <location>
        <begin position="242"/>
        <end position="260"/>
    </location>
</feature>
<keyword evidence="2" id="KW-0812">Transmembrane</keyword>
<keyword evidence="5" id="KW-1185">Reference proteome</keyword>
<reference evidence="4 5" key="1">
    <citation type="submission" date="2024-06" db="EMBL/GenBank/DDBJ databases">
        <title>The Natural Products Discovery Center: Release of the First 8490 Sequenced Strains for Exploring Actinobacteria Biosynthetic Diversity.</title>
        <authorList>
            <person name="Kalkreuter E."/>
            <person name="Kautsar S.A."/>
            <person name="Yang D."/>
            <person name="Bader C.D."/>
            <person name="Teijaro C.N."/>
            <person name="Fluegel L."/>
            <person name="Davis C.M."/>
            <person name="Simpson J.R."/>
            <person name="Lauterbach L."/>
            <person name="Steele A.D."/>
            <person name="Gui C."/>
            <person name="Meng S."/>
            <person name="Li G."/>
            <person name="Viehrig K."/>
            <person name="Ye F."/>
            <person name="Su P."/>
            <person name="Kiefer A.F."/>
            <person name="Nichols A."/>
            <person name="Cepeda A.J."/>
            <person name="Yan W."/>
            <person name="Fan B."/>
            <person name="Jiang Y."/>
            <person name="Adhikari A."/>
            <person name="Zheng C.-J."/>
            <person name="Schuster L."/>
            <person name="Cowan T.M."/>
            <person name="Smanski M.J."/>
            <person name="Chevrette M.G."/>
            <person name="De Carvalho L.P.S."/>
            <person name="Shen B."/>
        </authorList>
    </citation>
    <scope>NUCLEOTIDE SEQUENCE [LARGE SCALE GENOMIC DNA]</scope>
    <source>
        <strain evidence="4 5">NPDC000234</strain>
    </source>
</reference>
<sequence length="478" mass="51410">MMSRPKDWSPVELDSDPVSGDPEAVAKLGRRFRSVADAIRRQTGNIEALCGVDGWQSDAADEFRKTAEGTVGRLKKVLDRFETAADLLGEQTDRPDEKYASVLESSQQAADKARNDAERDRQERDRLDKSLDALDKSAGDYEQKKHDLTTKRDEVDGRVEDAIKRVHAAKDARNRAGEKAARALEALIDHDKLKDSTWENIKGALKSIADIAGWVATACALASLLVGWIPVIGWALAGVLDAIALLATVVSLACHLVLVFSGDASIADLVLDGVALLTLGLGRAALSAGKAAAAGVRGVQTASRSARADYLAANSLSGRSVKAANTLKGKATKVANQAAEEASRRLAGDLPGAFGKLGEFKHVLNPKVIYQDTADAVKGLKDFKDVGKLFGRDAWRGARPFGNPEWVESSKALKEVPILGKFESMGGVKFTDYVRSAGQRWLGYTAAATAIDGNDKLHGLMEWDNPYNKWKTAWTTGS</sequence>